<sequence length="61" mass="6398">MELKEFVKTAITDITEAVSELQSELGNGAIVNPALPHSISNGSVDVVSGNQPIQKMVFDGA</sequence>
<evidence type="ECO:0000313" key="1">
    <source>
        <dbReference type="EMBL" id="MBM6662331.1"/>
    </source>
</evidence>
<evidence type="ECO:0000313" key="2">
    <source>
        <dbReference type="Proteomes" id="UP000764045"/>
    </source>
</evidence>
<dbReference type="EMBL" id="JACJJL010000019">
    <property type="protein sequence ID" value="MBM6662331.1"/>
    <property type="molecule type" value="Genomic_DNA"/>
</dbReference>
<protein>
    <submittedName>
        <fullName evidence="1">Uncharacterized protein</fullName>
    </submittedName>
</protein>
<keyword evidence="2" id="KW-1185">Reference proteome</keyword>
<gene>
    <name evidence="1" type="ORF">H6B30_11315</name>
</gene>
<proteinExistence type="predicted"/>
<accession>A0A938WP31</accession>
<comment type="caution">
    <text evidence="1">The sequence shown here is derived from an EMBL/GenBank/DDBJ whole genome shotgun (WGS) entry which is preliminary data.</text>
</comment>
<dbReference type="AlphaFoldDB" id="A0A938WP31"/>
<name>A0A938WP31_9BACT</name>
<dbReference type="Proteomes" id="UP000764045">
    <property type="component" value="Unassembled WGS sequence"/>
</dbReference>
<organism evidence="1 2">
    <name type="scientific">Marseilla massiliensis</name>
    <dbReference type="NCBI Taxonomy" id="1841864"/>
    <lineage>
        <taxon>Bacteria</taxon>
        <taxon>Pseudomonadati</taxon>
        <taxon>Bacteroidota</taxon>
        <taxon>Bacteroidia</taxon>
        <taxon>Bacteroidales</taxon>
        <taxon>Prevotellaceae</taxon>
        <taxon>Marseilla</taxon>
    </lineage>
</organism>
<reference evidence="1 2" key="1">
    <citation type="journal article" date="2021" name="Sci. Rep.">
        <title>The distribution of antibiotic resistance genes in chicken gut microbiota commensals.</title>
        <authorList>
            <person name="Juricova H."/>
            <person name="Matiasovicova J."/>
            <person name="Kubasova T."/>
            <person name="Cejkova D."/>
            <person name="Rychlik I."/>
        </authorList>
    </citation>
    <scope>NUCLEOTIDE SEQUENCE [LARGE SCALE GENOMIC DNA]</scope>
    <source>
        <strain evidence="1 2">An819</strain>
    </source>
</reference>
<dbReference type="RefSeq" id="WP_205110672.1">
    <property type="nucleotide sequence ID" value="NZ_JACJJL010000019.1"/>
</dbReference>